<dbReference type="Pfam" id="PF00899">
    <property type="entry name" value="ThiF"/>
    <property type="match status" value="1"/>
</dbReference>
<dbReference type="CDD" id="cd01483">
    <property type="entry name" value="E1_enzyme_family"/>
    <property type="match status" value="1"/>
</dbReference>
<dbReference type="NCBIfam" id="NF004805">
    <property type="entry name" value="PRK06153.1-4"/>
    <property type="match status" value="1"/>
</dbReference>
<name>A0AA46L596_VIBPH</name>
<keyword evidence="3" id="KW-0808">Transferase</keyword>
<dbReference type="SUPFAM" id="SSF51735">
    <property type="entry name" value="NAD(P)-binding Rossmann-fold domains"/>
    <property type="match status" value="1"/>
</dbReference>
<evidence type="ECO:0000259" key="1">
    <source>
        <dbReference type="Pfam" id="PF00899"/>
    </source>
</evidence>
<dbReference type="InterPro" id="IPR000594">
    <property type="entry name" value="ThiF_NAD_FAD-bd"/>
</dbReference>
<evidence type="ECO:0000313" key="3">
    <source>
        <dbReference type="EMBL" id="TXN16652.1"/>
    </source>
</evidence>
<dbReference type="NCBIfam" id="NF004802">
    <property type="entry name" value="PRK06153.1-1"/>
    <property type="match status" value="1"/>
</dbReference>
<feature type="domain" description="THIF-type NAD/FAD binding fold" evidence="1">
    <location>
        <begin position="172"/>
        <end position="297"/>
    </location>
</feature>
<comment type="caution">
    <text evidence="3">The sequence shown here is derived from an EMBL/GenBank/DDBJ whole genome shotgun (WGS) entry which is preliminary data.</text>
</comment>
<accession>A0AA46L596</accession>
<dbReference type="Pfam" id="PF20590">
    <property type="entry name" value="DUF6791"/>
    <property type="match status" value="1"/>
</dbReference>
<organism evidence="3 4">
    <name type="scientific">Vibrio parahaemolyticus</name>
    <dbReference type="NCBI Taxonomy" id="670"/>
    <lineage>
        <taxon>Bacteria</taxon>
        <taxon>Pseudomonadati</taxon>
        <taxon>Pseudomonadota</taxon>
        <taxon>Gammaproteobacteria</taxon>
        <taxon>Vibrionales</taxon>
        <taxon>Vibrionaceae</taxon>
        <taxon>Vibrio</taxon>
    </lineage>
</organism>
<protein>
    <submittedName>
        <fullName evidence="3">ThiF family adenylyltransferase</fullName>
    </submittedName>
</protein>
<dbReference type="EMBL" id="VRMQ01000002">
    <property type="protein sequence ID" value="TXN16652.1"/>
    <property type="molecule type" value="Genomic_DNA"/>
</dbReference>
<dbReference type="InterPro" id="IPR036291">
    <property type="entry name" value="NAD(P)-bd_dom_sf"/>
</dbReference>
<dbReference type="GO" id="GO:0016779">
    <property type="term" value="F:nucleotidyltransferase activity"/>
    <property type="evidence" value="ECO:0007669"/>
    <property type="project" value="UniProtKB-KW"/>
</dbReference>
<reference evidence="3 4" key="1">
    <citation type="submission" date="2019-08" db="EMBL/GenBank/DDBJ databases">
        <title>Emerging of two pre-pandemic pathogenic O4:KUT lineages of Vibrio parahaemolyticus in coastal eastern China.</title>
        <authorList>
            <person name="Yu H."/>
        </authorList>
    </citation>
    <scope>NUCLEOTIDE SEQUENCE [LARGE SCALE GENOMIC DNA]</scope>
    <source>
        <strain evidence="3 4">HZ17-383</strain>
    </source>
</reference>
<dbReference type="InterPro" id="IPR046741">
    <property type="entry name" value="DUF6791"/>
</dbReference>
<dbReference type="Proteomes" id="UP000321504">
    <property type="component" value="Unassembled WGS sequence"/>
</dbReference>
<dbReference type="AlphaFoldDB" id="A0AA46L596"/>
<dbReference type="NCBIfam" id="NF004804">
    <property type="entry name" value="PRK06153.1-3"/>
    <property type="match status" value="1"/>
</dbReference>
<feature type="domain" description="DUF6791" evidence="2">
    <location>
        <begin position="10"/>
        <end position="158"/>
    </location>
</feature>
<dbReference type="Gene3D" id="3.40.50.720">
    <property type="entry name" value="NAD(P)-binding Rossmann-like Domain"/>
    <property type="match status" value="1"/>
</dbReference>
<evidence type="ECO:0000313" key="4">
    <source>
        <dbReference type="Proteomes" id="UP000321504"/>
    </source>
</evidence>
<proteinExistence type="predicted"/>
<dbReference type="RefSeq" id="WP_025578164.1">
    <property type="nucleotide sequence ID" value="NZ_CANUIK010000001.1"/>
</dbReference>
<evidence type="ECO:0000259" key="2">
    <source>
        <dbReference type="Pfam" id="PF20590"/>
    </source>
</evidence>
<gene>
    <name evidence="3" type="ORF">FVP01_11885</name>
</gene>
<sequence>MSLQLINLNSDLKRLRDEGYFIQVKNGFLIMRDVPYVNSNRHVCRGTIISSLSLAGDRTRIPDTHVVHFDGDMPCNAEGEALNAVVLQSSIFDLGRGITAKHMFSSKPKSGYTDYYHKMTTYASILSGHAEVLNSGISPKVFSTPEDEEDSVFNYTETASGRVGIGALSDLLTEESVAIIGLGGTGSYILDLVAKTPVREILLFDSDEFLQHNAFRAPGAPTLEALRDAEKKVEYFKSIYSNMHKRISTSSTYIDEENLELLNGVTFAFICIDAGTSKKSIVQKLEELDIPFVDVGMGVELTDGSLGGILRVTASTSGKRQHVHEGRVSFGGGEGNDVYSSNIQVADLNALNAALAVIKWKKIRGFYRDLEQEHHSTYTTDGNLLLNGESYA</sequence>
<keyword evidence="3" id="KW-0548">Nucleotidyltransferase</keyword>